<name>A0A348B5F7_9CREN</name>
<evidence type="ECO:0000313" key="7">
    <source>
        <dbReference type="Proteomes" id="UP000276741"/>
    </source>
</evidence>
<dbReference type="KEGG" id="sacd:HS1genome_1798"/>
<dbReference type="GO" id="GO:0022857">
    <property type="term" value="F:transmembrane transporter activity"/>
    <property type="evidence" value="ECO:0007669"/>
    <property type="project" value="InterPro"/>
</dbReference>
<evidence type="ECO:0000313" key="6">
    <source>
        <dbReference type="EMBL" id="BBD73409.1"/>
    </source>
</evidence>
<accession>A0A348B5F7</accession>
<dbReference type="Proteomes" id="UP000276741">
    <property type="component" value="Chromosome"/>
</dbReference>
<dbReference type="InterPro" id="IPR005829">
    <property type="entry name" value="Sugar_transporter_CS"/>
</dbReference>
<evidence type="ECO:0000256" key="4">
    <source>
        <dbReference type="ARBA" id="ARBA00023136"/>
    </source>
</evidence>
<organism evidence="6 7">
    <name type="scientific">Sulfodiicoccus acidiphilus</name>
    <dbReference type="NCBI Taxonomy" id="1670455"/>
    <lineage>
        <taxon>Archaea</taxon>
        <taxon>Thermoproteota</taxon>
        <taxon>Thermoprotei</taxon>
        <taxon>Sulfolobales</taxon>
        <taxon>Sulfolobaceae</taxon>
        <taxon>Sulfodiicoccus</taxon>
    </lineage>
</organism>
<dbReference type="EMBL" id="AP018553">
    <property type="protein sequence ID" value="BBD73409.1"/>
    <property type="molecule type" value="Genomic_DNA"/>
</dbReference>
<reference evidence="7" key="1">
    <citation type="submission" date="2018-04" db="EMBL/GenBank/DDBJ databases">
        <title>Complete genome sequence of Sulfodiicoccus acidiphilus strain HS-1.</title>
        <authorList>
            <person name="Sakai H.D."/>
            <person name="Kurosawa N."/>
        </authorList>
    </citation>
    <scope>NUCLEOTIDE SEQUENCE [LARGE SCALE GENOMIC DNA]</scope>
    <source>
        <strain evidence="7">HS-1</strain>
    </source>
</reference>
<keyword evidence="3 5" id="KW-1133">Transmembrane helix</keyword>
<feature type="transmembrane region" description="Helical" evidence="5">
    <location>
        <begin position="49"/>
        <end position="67"/>
    </location>
</feature>
<evidence type="ECO:0008006" key="8">
    <source>
        <dbReference type="Google" id="ProtNLM"/>
    </source>
</evidence>
<keyword evidence="4 5" id="KW-0472">Membrane</keyword>
<evidence type="ECO:0000256" key="1">
    <source>
        <dbReference type="ARBA" id="ARBA00004141"/>
    </source>
</evidence>
<evidence type="ECO:0000256" key="3">
    <source>
        <dbReference type="ARBA" id="ARBA00022989"/>
    </source>
</evidence>
<dbReference type="GO" id="GO:0016020">
    <property type="term" value="C:membrane"/>
    <property type="evidence" value="ECO:0007669"/>
    <property type="project" value="UniProtKB-SubCell"/>
</dbReference>
<evidence type="ECO:0000256" key="5">
    <source>
        <dbReference type="SAM" id="Phobius"/>
    </source>
</evidence>
<sequence length="71" mass="7596">MLIAGFMPIWQLVAAFVFIGGIGVGGEFPLVDSYGSEIFRGKQRGGRLALIYTIAVTAAPFIVYITSLTRG</sequence>
<dbReference type="Gene3D" id="1.20.1250.20">
    <property type="entry name" value="MFS general substrate transporter like domains"/>
    <property type="match status" value="1"/>
</dbReference>
<proteinExistence type="predicted"/>
<dbReference type="SUPFAM" id="SSF103473">
    <property type="entry name" value="MFS general substrate transporter"/>
    <property type="match status" value="1"/>
</dbReference>
<protein>
    <recommendedName>
        <fullName evidence="8">Major facilitator superfamily (MFS) profile domain-containing protein</fullName>
    </recommendedName>
</protein>
<keyword evidence="7" id="KW-1185">Reference proteome</keyword>
<dbReference type="InterPro" id="IPR036259">
    <property type="entry name" value="MFS_trans_sf"/>
</dbReference>
<comment type="subcellular location">
    <subcellularLocation>
        <location evidence="1">Membrane</location>
        <topology evidence="1">Multi-pass membrane protein</topology>
    </subcellularLocation>
</comment>
<dbReference type="AlphaFoldDB" id="A0A348B5F7"/>
<dbReference type="PROSITE" id="PS00217">
    <property type="entry name" value="SUGAR_TRANSPORT_2"/>
    <property type="match status" value="1"/>
</dbReference>
<gene>
    <name evidence="6" type="ORF">HS1genome_1798</name>
</gene>
<keyword evidence="2 5" id="KW-0812">Transmembrane</keyword>
<evidence type="ECO:0000256" key="2">
    <source>
        <dbReference type="ARBA" id="ARBA00022692"/>
    </source>
</evidence>
<feature type="transmembrane region" description="Helical" evidence="5">
    <location>
        <begin position="6"/>
        <end position="28"/>
    </location>
</feature>